<dbReference type="Gene3D" id="1.20.1270.280">
    <property type="match status" value="1"/>
</dbReference>
<gene>
    <name evidence="18" type="ORF">PHMEG_0009528</name>
</gene>
<keyword evidence="12" id="KW-0969">Cilium</keyword>
<dbReference type="FunFam" id="3.40.50.300:FF:000063">
    <property type="entry name" value="dynein heavy chain 6, axonemal"/>
    <property type="match status" value="1"/>
</dbReference>
<feature type="coiled-coil region" evidence="16">
    <location>
        <begin position="2323"/>
        <end position="2385"/>
    </location>
</feature>
<dbReference type="FunFam" id="1.20.58.1120:FF:000001">
    <property type="entry name" value="dynein heavy chain 2, axonemal"/>
    <property type="match status" value="1"/>
</dbReference>
<dbReference type="Gene3D" id="1.10.8.710">
    <property type="match status" value="1"/>
</dbReference>
<keyword evidence="13" id="KW-0505">Motor protein</keyword>
<dbReference type="InterPro" id="IPR003593">
    <property type="entry name" value="AAA+_ATPase"/>
</dbReference>
<dbReference type="Pfam" id="PF18198">
    <property type="entry name" value="AAA_lid_11"/>
    <property type="match status" value="1"/>
</dbReference>
<dbReference type="FunFam" id="3.40.50.300:FF:002141">
    <property type="entry name" value="Dynein heavy chain"/>
    <property type="match status" value="1"/>
</dbReference>
<dbReference type="Pfam" id="PF12777">
    <property type="entry name" value="MT"/>
    <property type="match status" value="1"/>
</dbReference>
<dbReference type="Gene3D" id="1.10.8.720">
    <property type="entry name" value="Region D6 of dynein motor"/>
    <property type="match status" value="1"/>
</dbReference>
<evidence type="ECO:0000256" key="13">
    <source>
        <dbReference type="ARBA" id="ARBA00023175"/>
    </source>
</evidence>
<keyword evidence="6" id="KW-0677">Repeat</keyword>
<dbReference type="Proteomes" id="UP000198211">
    <property type="component" value="Unassembled WGS sequence"/>
</dbReference>
<dbReference type="InterPro" id="IPR024743">
    <property type="entry name" value="Dynein_HC_stalk"/>
</dbReference>
<dbReference type="Pfam" id="PF12774">
    <property type="entry name" value="AAA_6"/>
    <property type="match status" value="1"/>
</dbReference>
<dbReference type="SUPFAM" id="SSF52540">
    <property type="entry name" value="P-loop containing nucleoside triphosphate hydrolases"/>
    <property type="match status" value="4"/>
</dbReference>
<dbReference type="GO" id="GO:0005524">
    <property type="term" value="F:ATP binding"/>
    <property type="evidence" value="ECO:0007669"/>
    <property type="project" value="UniProtKB-KW"/>
</dbReference>
<dbReference type="Pfam" id="PF17857">
    <property type="entry name" value="AAA_lid_1"/>
    <property type="match status" value="1"/>
</dbReference>
<evidence type="ECO:0000259" key="17">
    <source>
        <dbReference type="SMART" id="SM00382"/>
    </source>
</evidence>
<dbReference type="GO" id="GO:0008569">
    <property type="term" value="F:minus-end-directed microtubule motor activity"/>
    <property type="evidence" value="ECO:0007669"/>
    <property type="project" value="InterPro"/>
</dbReference>
<dbReference type="FunFam" id="1.10.8.1220:FF:000001">
    <property type="entry name" value="Dynein axonemal heavy chain 5"/>
    <property type="match status" value="1"/>
</dbReference>
<dbReference type="PROSITE" id="PS00675">
    <property type="entry name" value="SIGMA54_INTERACT_1"/>
    <property type="match status" value="1"/>
</dbReference>
<dbReference type="InterPro" id="IPR041658">
    <property type="entry name" value="AAA_lid_11"/>
</dbReference>
<dbReference type="STRING" id="4795.A0A225WHR1"/>
<evidence type="ECO:0000256" key="10">
    <source>
        <dbReference type="ARBA" id="ARBA00023017"/>
    </source>
</evidence>
<organism evidence="18 19">
    <name type="scientific">Phytophthora megakarya</name>
    <dbReference type="NCBI Taxonomy" id="4795"/>
    <lineage>
        <taxon>Eukaryota</taxon>
        <taxon>Sar</taxon>
        <taxon>Stramenopiles</taxon>
        <taxon>Oomycota</taxon>
        <taxon>Peronosporomycetes</taxon>
        <taxon>Peronosporales</taxon>
        <taxon>Peronosporaceae</taxon>
        <taxon>Phytophthora</taxon>
    </lineage>
</organism>
<dbReference type="FunFam" id="3.20.180.20:FF:000003">
    <property type="entry name" value="Dynein heavy chain 12, axonemal"/>
    <property type="match status" value="1"/>
</dbReference>
<dbReference type="PANTHER" id="PTHR22878">
    <property type="entry name" value="DYNEIN HEAVY CHAIN 6, AXONEMAL-LIKE-RELATED"/>
    <property type="match status" value="1"/>
</dbReference>
<keyword evidence="19" id="KW-1185">Reference proteome</keyword>
<dbReference type="Gene3D" id="1.10.8.1220">
    <property type="match status" value="1"/>
</dbReference>
<dbReference type="GO" id="GO:0007018">
    <property type="term" value="P:microtubule-based movement"/>
    <property type="evidence" value="ECO:0007669"/>
    <property type="project" value="InterPro"/>
</dbReference>
<dbReference type="FunFam" id="1.20.920.30:FF:000005">
    <property type="entry name" value="Dynein, axonemal, heavy chain 2"/>
    <property type="match status" value="1"/>
</dbReference>
<comment type="subcellular location">
    <subcellularLocation>
        <location evidence="1">Cell projection</location>
        <location evidence="1">Cilium</location>
        <location evidence="1">Flagellum</location>
    </subcellularLocation>
    <subcellularLocation>
        <location evidence="2">Cytoplasm</location>
        <location evidence="2">Cytoskeleton</location>
        <location evidence="2">Cilium axoneme</location>
    </subcellularLocation>
</comment>
<dbReference type="FunFam" id="1.10.287.2620:FF:000001">
    <property type="entry name" value="Cytoplasmic dynein heavy chain 1"/>
    <property type="match status" value="1"/>
</dbReference>
<dbReference type="Gene3D" id="1.20.140.100">
    <property type="entry name" value="Dynein heavy chain, N-terminal domain 2"/>
    <property type="match status" value="1"/>
</dbReference>
<dbReference type="InterPro" id="IPR041589">
    <property type="entry name" value="DNAH3_AAA_lid_1"/>
</dbReference>
<keyword evidence="14" id="KW-0206">Cytoskeleton</keyword>
<dbReference type="Gene3D" id="3.20.180.20">
    <property type="entry name" value="Dynein heavy chain, N-terminal domain 2"/>
    <property type="match status" value="1"/>
</dbReference>
<dbReference type="FunFam" id="1.10.8.710:FF:000004">
    <property type="entry name" value="Dynein axonemal heavy chain 6"/>
    <property type="match status" value="1"/>
</dbReference>
<evidence type="ECO:0000256" key="15">
    <source>
        <dbReference type="ARBA" id="ARBA00023273"/>
    </source>
</evidence>
<dbReference type="EMBL" id="NBNE01000894">
    <property type="protein sequence ID" value="OWZ16649.1"/>
    <property type="molecule type" value="Genomic_DNA"/>
</dbReference>
<dbReference type="Gene3D" id="1.10.472.130">
    <property type="match status" value="1"/>
</dbReference>
<dbReference type="InterPro" id="IPR013602">
    <property type="entry name" value="Dynein_heavy_linker"/>
</dbReference>
<dbReference type="InterPro" id="IPR025662">
    <property type="entry name" value="Sigma_54_int_dom_ATP-bd_1"/>
</dbReference>
<feature type="domain" description="AAA+ ATPase" evidence="17">
    <location>
        <begin position="1519"/>
        <end position="1667"/>
    </location>
</feature>
<comment type="caution">
    <text evidence="18">The sequence shown here is derived from an EMBL/GenBank/DDBJ whole genome shotgun (WGS) entry which is preliminary data.</text>
</comment>
<dbReference type="InterPro" id="IPR041466">
    <property type="entry name" value="Dynein_AAA5_ext"/>
</dbReference>
<keyword evidence="4" id="KW-0963">Cytoplasm</keyword>
<reference evidence="19" key="1">
    <citation type="submission" date="2017-03" db="EMBL/GenBank/DDBJ databases">
        <title>Phytopthora megakarya and P. palmivora, two closely related causual agents of cacao black pod achieved similar genome size and gene model numbers by different mechanisms.</title>
        <authorList>
            <person name="Ali S."/>
            <person name="Shao J."/>
            <person name="Larry D.J."/>
            <person name="Kronmiller B."/>
            <person name="Shen D."/>
            <person name="Strem M.D."/>
            <person name="Melnick R.L."/>
            <person name="Guiltinan M.J."/>
            <person name="Tyler B.M."/>
            <person name="Meinhardt L.W."/>
            <person name="Bailey B.A."/>
        </authorList>
    </citation>
    <scope>NUCLEOTIDE SEQUENCE [LARGE SCALE GENOMIC DNA]</scope>
    <source>
        <strain evidence="19">zdho120</strain>
    </source>
</reference>
<dbReference type="InterPro" id="IPR041228">
    <property type="entry name" value="Dynein_C"/>
</dbReference>
<feature type="domain" description="AAA+ ATPase" evidence="17">
    <location>
        <begin position="1198"/>
        <end position="1315"/>
    </location>
</feature>
<dbReference type="Pfam" id="PF12775">
    <property type="entry name" value="AAA_7"/>
    <property type="match status" value="1"/>
</dbReference>
<dbReference type="InterPro" id="IPR035699">
    <property type="entry name" value="AAA_6"/>
</dbReference>
<dbReference type="Pfam" id="PF12780">
    <property type="entry name" value="AAA_8"/>
    <property type="match status" value="1"/>
</dbReference>
<dbReference type="InterPro" id="IPR042219">
    <property type="entry name" value="AAA_lid_11_sf"/>
</dbReference>
<keyword evidence="5" id="KW-0493">Microtubule</keyword>
<accession>A0A225WHR1</accession>
<dbReference type="Gene3D" id="3.10.490.20">
    <property type="match status" value="1"/>
</dbReference>
<keyword evidence="10" id="KW-0243">Dynein</keyword>
<evidence type="ECO:0000256" key="3">
    <source>
        <dbReference type="ARBA" id="ARBA00008887"/>
    </source>
</evidence>
<feature type="domain" description="AAA+ ATPase" evidence="17">
    <location>
        <begin position="917"/>
        <end position="1056"/>
    </location>
</feature>
<dbReference type="InterPro" id="IPR026983">
    <property type="entry name" value="DHC"/>
</dbReference>
<evidence type="ECO:0000313" key="19">
    <source>
        <dbReference type="Proteomes" id="UP000198211"/>
    </source>
</evidence>
<dbReference type="InterPro" id="IPR042222">
    <property type="entry name" value="Dynein_2_N"/>
</dbReference>
<dbReference type="Gene3D" id="1.20.58.1120">
    <property type="match status" value="1"/>
</dbReference>
<evidence type="ECO:0000256" key="4">
    <source>
        <dbReference type="ARBA" id="ARBA00022490"/>
    </source>
</evidence>
<dbReference type="InterPro" id="IPR042228">
    <property type="entry name" value="Dynein_linker_3"/>
</dbReference>
<sequence>MQAVVGARAAMKSPMSVGRDVADGHKFTFTTAEEYTVVVADAAAEAAAASATAFLKTGEDAIAFFARNGSDSEIKFVHLNRAATGLTFRPYDLVKTYESSAFVEYQGTKRAEGSKQFELCIEKLQSIIHRVCSDVKNLTKTSNAQEDFMSDMALSAMGTNQEKTKSIVAVKAEQQQRRKLFRRAAEEAGMIADFIRLIDCIAVESLIRKELVAKIASDYAEATEYVKIFDNVRPIYEYDKVWDLEEYSQRAHTVTTLKADMFQISEMTQQLDANIQRLDEQVLQLHNQLEGGLFIDASHFEDPSVVKSELDGVKQRLTQLDELSKQYTEYQTLFNLTPFKYLNLQATQEYFGTVDSLWTAAEKWNELYRGAMTSPFVEVNAEELAKDVAVAFKDAYALHKKLSNDVTAVLKDRTAEFKLKMPTILELGNPAMKDRHWEKIFKALRQPWYPGILFTLENLVAYDVLDMKDLVGEMSAAASGEAQIEASLQKIKHGWDQMEFTCVSHRDQNDVFILGSLEDILMLLEDNQVGLQTMMGSRFIMGVKDEVERWSKRLSLLSDTLDEWISCQRSWMYLETIFCAEDIQKQLPVEAQKFALVDRNWRTTMLRTKSDPSVIRSVEGGPELLDQFRMSNRLLEEIQKSLEDYLETKRMAFPRFYFLSNDELLEILSQTRDPRAVQPHLGKCFDAMKSVRFDDTPGSAANVVSAMVSGEGELVIFPNHVIAKGPVEAWLTEVEKAMRASLYEDGVKALMNYPIEDAIDRKEWLFGYSAQMVILVDQVFWTRNVTEAIAQVESGSDPQAVGGFLQFSLKQIDGMVQLVRGSLTKLQRILMGAIITIDVHARDVVRALADSNISSLSDFEWTRQLRYYWEDDVKNFVARQTNTRFIYGYEYLGNSPRLVITPLTDICYMTLTGALHLRLGGAPAGPAGTGKTETTKDLAKALAVQCVVFNCSDGLDYKIMGRFFSGLAQAGAWACFDEFNRIDIEVLSVIAQQVLCIQQAIIADVDDFEFEGNLIRLNTGFGVFITMNPGYAGRTELPDNLKALFRPVAMMVPDYRLIAEIVLFSEGFANALPLSHKMTQLYSLSSEQLSKQDHYDFGMRAVKSVLVAAGQLKRKEPEMHEDLLLIRAMRDSNVPKFLEQDLPLFRGIIADLFPGVIVPFVDYGLLQKAIEQQLDILHLQQVPSFITKAIQVHETQLVRHGMMLVGEAGSGKSTNCYVLSRALTQLYQDGVVDRDGFYKEVQRLILNPKSISAGQLYGEFNLLTNEWTDVDAVWIENMNTVLDDNKTLCLSNSERIKLPHTLHMMFEVQDLRVASPATVSRCGMVYMEQVHVGMTSLARTWRATTLEPIMPTFPELCDMLLLLIETHVPVAIAFVREKCREKVPSNNHNLMQSCLNLLASCLESGALQNVGASNLTGLVGMYFIFAVTWSVGANIDDASRPKFNDFCMNQLHSLIDSSDGVPVTNVYEVVVDDATGQWASWIDKTPTFTFVPGASYFTMVVPTQDTTRFRYLLEKLMLADHHVLYSGETGVGKSVIVQSFLDDMAKTDSCIASTMSYSAQTKPRNLNEMFELKLEKKRKNLLGPPVGKRMLFFVDDLNMPALEIYGAQPPNELLRQVIDQGGFYDTSKMFFKNVKDVVFAAACAPPGGGRSEVTPRLMRHFHMVWIPNLSGEVMQRIFSSILGGFLGAELPAMAHMADPIVSASVQLYQRVELEMLPTPSKSHYTFNLRDLSKVFQGVLMVKKENIPSEDGLLTLWLHEEARVFRDRLVDADDRAWFNAACSQLIEEKLKVAWPPSRFENILYGDYLTRENRSYRPVEDLGQLNSLLSEYLEEYNITFPSQMHLVFFNDAMHHISRICRVLRQPRGNALLVGVGGSGRQSLTRLASFMADFKCFSIEITRGYGANEFHEDLKKILMTAGAQNQPVVFLFSDAQIVHESFLEDINNILNTGEVPNLYANDEVEKIVGLVRPLAQQVGKVTREDILQYYVTLVRDNLHVVLAFSPIGAGFRNRCRMFPSLVNCCTIDWFNAWPEDALNSVANRFFATNAEELGIDAHVDTLCRMAVTIHRSVEEATLRFYAQLKRRNYTTPTSYLELIRLYVDMLRTHRQLVRAKEARYRGGLQKLTETEEIVGNLKSSLTELQPVLVQAQKDTSLLLDQVAKDQAEADKQQQLIQADVEAANKIADEVKVIKDDCQKDLDEAMPAYYASIKALSQLKKDDITVLKTFTNPPRLVGVTMNAVCLLFGSKQEWNEAKKLLNDMKFLDKLKEFDKDNIPPKTIRQLQKFISDEEFTPETLSSISTAATSLCMWVRAMYTYDTVAKNIAPKKENLKIAEQRLEEEQKQLDIKQSGLNAVLKKVADLKRTLEEAQQKKVDLEQQSQKTQAQLLKEIEDKILYMLENSKGNILDDEELIDTLAHSKVTSSAIKTRMAEAEITSMEIDETREGYRCVAVRGSIIYFAIANLALVDPMYQYSLQFYQKLFVMRLQNSTKSEVLEERLDILMEDITMSMFVNVCRGLFEKDKIIYAFMIASSILLHRGAISSSEWNFYLVGDKRSSAIQAAQAESCGLTRPPWLSDRVWKTVIGMKDIAPVFSDLASSVGQHAAEWKSAMVLADLPHAEALPEPWESTLTNFQKLLVLRVFREEMLVFGTREFVGRELGKSFTESPPFDLGGCYRDSKPETPLIFVLSPGADINDYLLELAKQEGKDGSGLRIISLGQGQGPIAEALMKQAKQTGDWVCLQNCHLAVSWLGRLEQILEQSATEEMHEEFRLWLTSMPSSRFPVPILQNGIKITNEPPKGIKANLGRTFLDMKEADYEGCTKPREFKKLLFALAFYNAVCLERRKFGAVGWNIPYEWMNSDLKTGMQQVRLYLEEQEEVPYLTLNVMVADISYGGRITDRWDKRTNSSIMRKLFCSKVMDDSYCFTTSGQYYAPAEGSLASVREYVSSLPTADAPDIFGLHANADITFQQKETGQLLGTILKMLGGGGDSGGGGAAQSNDNIVMEMVIAIQERMPEAFMESKAHAFTFAEAAGGSRNSLGVFLSQEMIRFNVLIQVMKTTLEMLKRAIKGLVVMSGPLEKMYNGFLIQQIPSEWENAGYPCMKPLASWIEDFFMRINLTNDWLVQGPPLAYWLSGFFFPQGFMTAVKQSFSRDKQIAIDALVVSCEIMAHDKEQYKAPPPFGVYIFGLFMEGARYDRSTRMMAESIPNELFDRMPVIWLKPMRREEYKPMDVYECPLYKTSIRAGTLSTTGHSTNFVVALDVPTDMSPDHWIRRGCAMLCMLDT</sequence>
<evidence type="ECO:0000256" key="9">
    <source>
        <dbReference type="ARBA" id="ARBA00022846"/>
    </source>
</evidence>
<dbReference type="InterPro" id="IPR024317">
    <property type="entry name" value="Dynein_heavy_chain_D4_dom"/>
</dbReference>
<evidence type="ECO:0000256" key="7">
    <source>
        <dbReference type="ARBA" id="ARBA00022741"/>
    </source>
</evidence>
<dbReference type="Pfam" id="PF03028">
    <property type="entry name" value="Dynein_heavy"/>
    <property type="match status" value="1"/>
</dbReference>
<dbReference type="SMART" id="SM00382">
    <property type="entry name" value="AAA"/>
    <property type="match status" value="3"/>
</dbReference>
<keyword evidence="11 16" id="KW-0175">Coiled coil</keyword>
<proteinExistence type="inferred from homology"/>
<evidence type="ECO:0000256" key="8">
    <source>
        <dbReference type="ARBA" id="ARBA00022840"/>
    </source>
</evidence>
<dbReference type="PANTHER" id="PTHR22878:SF68">
    <property type="entry name" value="DYNEIN HEAVY CHAIN 6, AXONEMAL-LIKE"/>
    <property type="match status" value="1"/>
</dbReference>
<keyword evidence="7" id="KW-0547">Nucleotide-binding</keyword>
<dbReference type="GO" id="GO:0031514">
    <property type="term" value="C:motile cilium"/>
    <property type="evidence" value="ECO:0007669"/>
    <property type="project" value="UniProtKB-SubCell"/>
</dbReference>
<comment type="similarity">
    <text evidence="3">Belongs to the dynein heavy chain family.</text>
</comment>
<evidence type="ECO:0000256" key="16">
    <source>
        <dbReference type="SAM" id="Coils"/>
    </source>
</evidence>
<dbReference type="OrthoDB" id="5593012at2759"/>
<dbReference type="FunFam" id="1.20.140.100:FF:000004">
    <property type="entry name" value="Dynein axonemal heavy chain 6"/>
    <property type="match status" value="1"/>
</dbReference>
<dbReference type="FunFam" id="1.20.920.20:FF:000001">
    <property type="entry name" value="dynein heavy chain 2, axonemal"/>
    <property type="match status" value="1"/>
</dbReference>
<dbReference type="Gene3D" id="1.20.920.30">
    <property type="match status" value="1"/>
</dbReference>
<dbReference type="Pfam" id="PF17852">
    <property type="entry name" value="Dynein_AAA_lid"/>
    <property type="match status" value="1"/>
</dbReference>
<evidence type="ECO:0000256" key="5">
    <source>
        <dbReference type="ARBA" id="ARBA00022701"/>
    </source>
</evidence>
<dbReference type="GO" id="GO:0005874">
    <property type="term" value="C:microtubule"/>
    <property type="evidence" value="ECO:0007669"/>
    <property type="project" value="UniProtKB-KW"/>
</dbReference>
<dbReference type="GO" id="GO:0051959">
    <property type="term" value="F:dynein light intermediate chain binding"/>
    <property type="evidence" value="ECO:0007669"/>
    <property type="project" value="InterPro"/>
</dbReference>
<dbReference type="FunFam" id="3.40.50.300:FF:000362">
    <property type="entry name" value="Dynein, axonemal, heavy chain 6"/>
    <property type="match status" value="1"/>
</dbReference>
<evidence type="ECO:0000256" key="2">
    <source>
        <dbReference type="ARBA" id="ARBA00004430"/>
    </source>
</evidence>
<evidence type="ECO:0000256" key="12">
    <source>
        <dbReference type="ARBA" id="ARBA00023069"/>
    </source>
</evidence>
<dbReference type="GO" id="GO:0005930">
    <property type="term" value="C:axoneme"/>
    <property type="evidence" value="ECO:0007669"/>
    <property type="project" value="UniProtKB-SubCell"/>
</dbReference>
<dbReference type="Gene3D" id="3.40.50.300">
    <property type="entry name" value="P-loop containing nucleotide triphosphate hydrolases"/>
    <property type="match status" value="5"/>
</dbReference>
<evidence type="ECO:0000256" key="1">
    <source>
        <dbReference type="ARBA" id="ARBA00004230"/>
    </source>
</evidence>
<dbReference type="Pfam" id="PF08393">
    <property type="entry name" value="DHC_N2"/>
    <property type="match status" value="1"/>
</dbReference>
<keyword evidence="9" id="KW-0282">Flagellum</keyword>
<protein>
    <submittedName>
        <fullName evidence="18">Dynein heavy chain</fullName>
    </submittedName>
</protein>
<evidence type="ECO:0000313" key="18">
    <source>
        <dbReference type="EMBL" id="OWZ16649.1"/>
    </source>
</evidence>
<dbReference type="Gene3D" id="1.10.287.2620">
    <property type="match status" value="1"/>
</dbReference>
<evidence type="ECO:0000256" key="14">
    <source>
        <dbReference type="ARBA" id="ARBA00023212"/>
    </source>
</evidence>
<evidence type="ECO:0000256" key="6">
    <source>
        <dbReference type="ARBA" id="ARBA00022737"/>
    </source>
</evidence>
<dbReference type="InterPro" id="IPR043157">
    <property type="entry name" value="Dynein_AAA1S"/>
</dbReference>
<dbReference type="GO" id="GO:0045505">
    <property type="term" value="F:dynein intermediate chain binding"/>
    <property type="evidence" value="ECO:0007669"/>
    <property type="project" value="InterPro"/>
</dbReference>
<dbReference type="Gene3D" id="1.20.920.20">
    <property type="match status" value="1"/>
</dbReference>
<dbReference type="FunFam" id="3.10.490.20:FF:000009">
    <property type="entry name" value="Dynein heavy chain 4"/>
    <property type="match status" value="1"/>
</dbReference>
<evidence type="ECO:0000256" key="11">
    <source>
        <dbReference type="ARBA" id="ARBA00023054"/>
    </source>
</evidence>
<dbReference type="InterPro" id="IPR027417">
    <property type="entry name" value="P-loop_NTPase"/>
</dbReference>
<name>A0A225WHR1_9STRA</name>
<keyword evidence="15" id="KW-0966">Cell projection</keyword>
<dbReference type="GO" id="GO:0030286">
    <property type="term" value="C:dynein complex"/>
    <property type="evidence" value="ECO:0007669"/>
    <property type="project" value="UniProtKB-KW"/>
</dbReference>
<dbReference type="Pfam" id="PF18199">
    <property type="entry name" value="Dynein_C"/>
    <property type="match status" value="1"/>
</dbReference>
<dbReference type="InterPro" id="IPR043160">
    <property type="entry name" value="Dynein_C_barrel"/>
</dbReference>
<dbReference type="InterPro" id="IPR004273">
    <property type="entry name" value="Dynein_heavy_D6_P-loop"/>
</dbReference>
<keyword evidence="8" id="KW-0067">ATP-binding</keyword>